<name>A0A1G6HKU8_9BACI</name>
<sequence length="606" mass="70486">MKPMLLTEAIEAPTGKEWMYEAKYDGFRCMFVWEKQPMLIARNGHKLNAMFPEIIDFCHKLHDNVKPFLPLTLDGELVYLSNSKKSEFSMVQRRSKMKDKDVIAAHAASFPCHLILFDVLTYKGQAQVSLDLVIRKQLLSKLFQALNLPVKVDDQDVRRLQAIESRGQYQPLWHTIQAYNGEGIVAKKRTSRWATGVRTKQWLKVKNWRYVTVIITDYDAENGYFGGSVYQQDQLMDIVVFKHGMTDDERKTLVKFIQTNGERKNKIWKLTPCICVDIACIGFDGKLREPRFHSFRFDQLPEACHWRHMQRQLNPLPKDVTMTHPDKPIFPAISQTKNNYLLYLQMIAGYMLPFLQDRLLTVIRYPHGVPGEHFYQKSSPKNVPHFVSTELHDETNFILCNNIETLLWLGNQLALEFHVPFQPIKTEKPTEIVFDLDPPSVNEFHLAIDAALQFKAIFEQFQLTSFVKTSGGKGIQLYIPLPYDTFTYEETGIFTQFVCKFLVEKNRDCFTIERLKKNRGNKLYLDYVQHKGGKTIIAPFSPRGNEKGLIAAPLHWDEVNERLRPEAFTMPTVLDRMYTVGNPFRDFREVGEKQAFNKVLDELKKL</sequence>
<dbReference type="NCBIfam" id="NF007211">
    <property type="entry name" value="PRK09633.1"/>
    <property type="match status" value="1"/>
</dbReference>
<dbReference type="InterPro" id="IPR014143">
    <property type="entry name" value="NHEJ_ligase_prk"/>
</dbReference>
<evidence type="ECO:0000313" key="4">
    <source>
        <dbReference type="EMBL" id="SDB94937.1"/>
    </source>
</evidence>
<evidence type="ECO:0000256" key="2">
    <source>
        <dbReference type="ARBA" id="ARBA00049990"/>
    </source>
</evidence>
<dbReference type="PANTHER" id="PTHR42705:SF2">
    <property type="entry name" value="BIFUNCTIONAL NON-HOMOLOGOUS END JOINING PROTEIN LIGD"/>
    <property type="match status" value="1"/>
</dbReference>
<keyword evidence="5" id="KW-1185">Reference proteome</keyword>
<reference evidence="5" key="1">
    <citation type="submission" date="2016-09" db="EMBL/GenBank/DDBJ databases">
        <authorList>
            <person name="Varghese N."/>
            <person name="Submissions S."/>
        </authorList>
    </citation>
    <scope>NUCLEOTIDE SEQUENCE [LARGE SCALE GENOMIC DNA]</scope>
    <source>
        <strain evidence="5">25nlg</strain>
    </source>
</reference>
<dbReference type="GO" id="GO:0006281">
    <property type="term" value="P:DNA repair"/>
    <property type="evidence" value="ECO:0007669"/>
    <property type="project" value="InterPro"/>
</dbReference>
<dbReference type="PANTHER" id="PTHR42705">
    <property type="entry name" value="BIFUNCTIONAL NON-HOMOLOGOUS END JOINING PROTEIN LIGD"/>
    <property type="match status" value="1"/>
</dbReference>
<evidence type="ECO:0000256" key="1">
    <source>
        <dbReference type="ARBA" id="ARBA00049981"/>
    </source>
</evidence>
<gene>
    <name evidence="4" type="ORF">SAMN05421737_10455</name>
</gene>
<dbReference type="InterPro" id="IPR052171">
    <property type="entry name" value="NHEJ_LigD"/>
</dbReference>
<dbReference type="GO" id="GO:0006310">
    <property type="term" value="P:DNA recombination"/>
    <property type="evidence" value="ECO:0007669"/>
    <property type="project" value="InterPro"/>
</dbReference>
<dbReference type="Proteomes" id="UP000242662">
    <property type="component" value="Unassembled WGS sequence"/>
</dbReference>
<dbReference type="OrthoDB" id="9802472at2"/>
<comment type="similarity">
    <text evidence="2">In the N-terminal section; belongs to the LigD polymerase family.</text>
</comment>
<dbReference type="AlphaFoldDB" id="A0A1G6HKU8"/>
<dbReference type="InterPro" id="IPR012310">
    <property type="entry name" value="DNA_ligase_ATP-dep_cent"/>
</dbReference>
<dbReference type="PROSITE" id="PS50160">
    <property type="entry name" value="DNA_LIGASE_A3"/>
    <property type="match status" value="1"/>
</dbReference>
<dbReference type="Pfam" id="PF01068">
    <property type="entry name" value="DNA_ligase_A_M"/>
    <property type="match status" value="1"/>
</dbReference>
<dbReference type="STRING" id="1464122.SAMN05421737_10455"/>
<accession>A0A1G6HKU8</accession>
<feature type="domain" description="ATP-dependent DNA ligase family profile" evidence="3">
    <location>
        <begin position="105"/>
        <end position="206"/>
    </location>
</feature>
<dbReference type="NCBIfam" id="TIGR02776">
    <property type="entry name" value="NHEJ_ligase_prk"/>
    <property type="match status" value="1"/>
</dbReference>
<comment type="similarity">
    <text evidence="1">In the C-terminal section; belongs to the ATP-dependent DNA ligase family.</text>
</comment>
<proteinExistence type="inferred from homology"/>
<dbReference type="RefSeq" id="WP_090775187.1">
    <property type="nucleotide sequence ID" value="NZ_FMYM01000004.1"/>
</dbReference>
<protein>
    <submittedName>
        <fullName evidence="4">Bifunctional non-homologous end joining protein LigD</fullName>
    </submittedName>
</protein>
<dbReference type="Gene3D" id="3.30.470.30">
    <property type="entry name" value="DNA ligase/mRNA capping enzyme"/>
    <property type="match status" value="1"/>
</dbReference>
<evidence type="ECO:0000259" key="3">
    <source>
        <dbReference type="PROSITE" id="PS50160"/>
    </source>
</evidence>
<dbReference type="GO" id="GO:0003910">
    <property type="term" value="F:DNA ligase (ATP) activity"/>
    <property type="evidence" value="ECO:0007669"/>
    <property type="project" value="InterPro"/>
</dbReference>
<dbReference type="EMBL" id="FMYM01000004">
    <property type="protein sequence ID" value="SDB94937.1"/>
    <property type="molecule type" value="Genomic_DNA"/>
</dbReference>
<dbReference type="SUPFAM" id="SSF56091">
    <property type="entry name" value="DNA ligase/mRNA capping enzyme, catalytic domain"/>
    <property type="match status" value="1"/>
</dbReference>
<dbReference type="GO" id="GO:0005524">
    <property type="term" value="F:ATP binding"/>
    <property type="evidence" value="ECO:0007669"/>
    <property type="project" value="InterPro"/>
</dbReference>
<dbReference type="Gene3D" id="3.90.920.10">
    <property type="entry name" value="DNA primase, PRIM domain"/>
    <property type="match status" value="1"/>
</dbReference>
<dbReference type="InterPro" id="IPR014145">
    <property type="entry name" value="LigD_pol_dom"/>
</dbReference>
<dbReference type="Pfam" id="PF21686">
    <property type="entry name" value="LigD_Prim-Pol"/>
    <property type="match status" value="1"/>
</dbReference>
<evidence type="ECO:0000313" key="5">
    <source>
        <dbReference type="Proteomes" id="UP000242662"/>
    </source>
</evidence>
<dbReference type="NCBIfam" id="TIGR02778">
    <property type="entry name" value="ligD_pol"/>
    <property type="match status" value="1"/>
</dbReference>
<organism evidence="4 5">
    <name type="scientific">Shouchella lonarensis</name>
    <dbReference type="NCBI Taxonomy" id="1464122"/>
    <lineage>
        <taxon>Bacteria</taxon>
        <taxon>Bacillati</taxon>
        <taxon>Bacillota</taxon>
        <taxon>Bacilli</taxon>
        <taxon>Bacillales</taxon>
        <taxon>Bacillaceae</taxon>
        <taxon>Shouchella</taxon>
    </lineage>
</organism>